<evidence type="ECO:0000256" key="1">
    <source>
        <dbReference type="SAM" id="Phobius"/>
    </source>
</evidence>
<evidence type="ECO:0000313" key="3">
    <source>
        <dbReference type="Proteomes" id="UP001168552"/>
    </source>
</evidence>
<comment type="caution">
    <text evidence="2">The sequence shown here is derived from an EMBL/GenBank/DDBJ whole genome shotgun (WGS) entry which is preliminary data.</text>
</comment>
<dbReference type="PIRSF" id="PIRSF004548">
    <property type="entry name" value="CreD"/>
    <property type="match status" value="1"/>
</dbReference>
<dbReference type="Pfam" id="PF06123">
    <property type="entry name" value="CreD"/>
    <property type="match status" value="1"/>
</dbReference>
<gene>
    <name evidence="2" type="primary">creD</name>
    <name evidence="2" type="ORF">QWY31_06030</name>
</gene>
<dbReference type="PANTHER" id="PTHR30092:SF0">
    <property type="entry name" value="INNER MEMBRANE PROTEIN CRED"/>
    <property type="match status" value="1"/>
</dbReference>
<dbReference type="InterPro" id="IPR010364">
    <property type="entry name" value="Uncharacterised_IM_CreD"/>
</dbReference>
<organism evidence="2 3">
    <name type="scientific">Shiella aurantiaca</name>
    <dbReference type="NCBI Taxonomy" id="3058365"/>
    <lineage>
        <taxon>Bacteria</taxon>
        <taxon>Pseudomonadati</taxon>
        <taxon>Bacteroidota</taxon>
        <taxon>Cytophagia</taxon>
        <taxon>Cytophagales</taxon>
        <taxon>Shiellaceae</taxon>
        <taxon>Shiella</taxon>
    </lineage>
</organism>
<feature type="transmembrane region" description="Helical" evidence="1">
    <location>
        <begin position="393"/>
        <end position="410"/>
    </location>
</feature>
<dbReference type="RefSeq" id="WP_320003581.1">
    <property type="nucleotide sequence ID" value="NZ_JAUHJS010000003.1"/>
</dbReference>
<feature type="transmembrane region" description="Helical" evidence="1">
    <location>
        <begin position="364"/>
        <end position="381"/>
    </location>
</feature>
<name>A0ABT8F3L7_9BACT</name>
<keyword evidence="3" id="KW-1185">Reference proteome</keyword>
<feature type="transmembrane region" description="Helical" evidence="1">
    <location>
        <begin position="416"/>
        <end position="435"/>
    </location>
</feature>
<keyword evidence="1" id="KW-0472">Membrane</keyword>
<feature type="transmembrane region" description="Helical" evidence="1">
    <location>
        <begin position="20"/>
        <end position="41"/>
    </location>
</feature>
<reference evidence="2" key="1">
    <citation type="submission" date="2023-06" db="EMBL/GenBank/DDBJ databases">
        <title>Cytophagales bacterium Strain LB-30, isolated from soil.</title>
        <authorList>
            <person name="Liu B."/>
        </authorList>
    </citation>
    <scope>NUCLEOTIDE SEQUENCE</scope>
    <source>
        <strain evidence="2">LB-30</strain>
    </source>
</reference>
<keyword evidence="1" id="KW-0812">Transmembrane</keyword>
<sequence>METKSPHVIERFNEWLKESISVKLASIGVLVLLLLIPSSWLQSLMEERQYRSYEVQQEVAEKWSGRQTLSGPILRVPYTDYQTFVEDKVTKVLPRTEYAYFLPEKLEITGEVNPQILSRGIFDVVVYESQIQFKGRFNYPSFDAWDISEKDVHWHEAQLINGISDLRGIFNNLLLTLNGQELATEPGESLLPELPKSILSPVNLTEMSKEGLDFAYTIRLKGSENLQFIPIGKTTQVKVSGTWSAPSFDGAFLPATRSLSDSVFAADWQVFHYNRSYPQQSMGGFSNLNDSAFGLSLLMPIDQYQKSIRTAKYGILIIMLTFISLLLIEIMYKVRIHPFQYILIGCGLIIYYSLLLSLSEQIGFTYAYWIASVATVVLIGFYGRSFLPKSQTVWAFTGLLSLFYGFIFVITREEDYALLLGSVGLFLILGGIMFASRKIQWYKEKE</sequence>
<protein>
    <submittedName>
        <fullName evidence="2">Cell envelope integrity protein CreD</fullName>
    </submittedName>
</protein>
<dbReference type="EMBL" id="JAUHJS010000003">
    <property type="protein sequence ID" value="MDN4165052.1"/>
    <property type="molecule type" value="Genomic_DNA"/>
</dbReference>
<accession>A0ABT8F3L7</accession>
<dbReference type="PANTHER" id="PTHR30092">
    <property type="entry name" value="INNER MEMBRANE PROTEIN CRED"/>
    <property type="match status" value="1"/>
</dbReference>
<dbReference type="Proteomes" id="UP001168552">
    <property type="component" value="Unassembled WGS sequence"/>
</dbReference>
<evidence type="ECO:0000313" key="2">
    <source>
        <dbReference type="EMBL" id="MDN4165052.1"/>
    </source>
</evidence>
<feature type="transmembrane region" description="Helical" evidence="1">
    <location>
        <begin position="313"/>
        <end position="332"/>
    </location>
</feature>
<keyword evidence="1" id="KW-1133">Transmembrane helix</keyword>
<feature type="transmembrane region" description="Helical" evidence="1">
    <location>
        <begin position="339"/>
        <end position="358"/>
    </location>
</feature>
<proteinExistence type="predicted"/>
<dbReference type="NCBIfam" id="NF008712">
    <property type="entry name" value="PRK11715.1-1"/>
    <property type="match status" value="1"/>
</dbReference>